<evidence type="ECO:0000256" key="2">
    <source>
        <dbReference type="SAM" id="Phobius"/>
    </source>
</evidence>
<reference evidence="3 4" key="1">
    <citation type="submission" date="2016-12" db="EMBL/GenBank/DDBJ databases">
        <title>Thioflexothrix psekupsii D3 genome sequencing and assembly.</title>
        <authorList>
            <person name="Fomenkov A."/>
            <person name="Vincze T."/>
            <person name="Grabovich M."/>
            <person name="Anton B.P."/>
            <person name="Dubinina G."/>
            <person name="Orlova M."/>
            <person name="Belousova E."/>
            <person name="Roberts R.J."/>
        </authorList>
    </citation>
    <scope>NUCLEOTIDE SEQUENCE [LARGE SCALE GENOMIC DNA]</scope>
    <source>
        <strain evidence="3">D3</strain>
    </source>
</reference>
<sequence length="275" mass="31771">MLSWQAMRWISMIFILFLLINSTGYSFLSAKKQSALRALENNADQTLEKIKIRLEETPESSLEESLSLLNQILDYAESVKKNPQQFNEQQLEAYHRKISIINANMERFKDLTLQTDISFAPGAYRLEELSQSAKEVLMQLVEKVAITVQELQHNYPDYPLRITVKTVGYTDATPFISGTVLEREIQAQLTSLAPTGIARRMQYNEILSQFRAESLNRYFITLLKQQINHGDRVDILPKIIGRGEQLPHSNQQDTYSEQDDRRRITIVSPFIEVML</sequence>
<dbReference type="EMBL" id="MSLT01000006">
    <property type="protein sequence ID" value="OUD15646.1"/>
    <property type="molecule type" value="Genomic_DNA"/>
</dbReference>
<evidence type="ECO:0000256" key="1">
    <source>
        <dbReference type="SAM" id="Coils"/>
    </source>
</evidence>
<dbReference type="AlphaFoldDB" id="A0A251XC76"/>
<dbReference type="Proteomes" id="UP000194798">
    <property type="component" value="Unassembled WGS sequence"/>
</dbReference>
<keyword evidence="2" id="KW-0812">Transmembrane</keyword>
<dbReference type="OrthoDB" id="642521at2"/>
<evidence type="ECO:0000313" key="3">
    <source>
        <dbReference type="EMBL" id="OUD15646.1"/>
    </source>
</evidence>
<keyword evidence="1" id="KW-0175">Coiled coil</keyword>
<protein>
    <recommendedName>
        <fullName evidence="5">OmpA-like domain-containing protein</fullName>
    </recommendedName>
</protein>
<organism evidence="3 4">
    <name type="scientific">Thioflexithrix psekupsensis</name>
    <dbReference type="NCBI Taxonomy" id="1570016"/>
    <lineage>
        <taxon>Bacteria</taxon>
        <taxon>Pseudomonadati</taxon>
        <taxon>Pseudomonadota</taxon>
        <taxon>Gammaproteobacteria</taxon>
        <taxon>Thiotrichales</taxon>
        <taxon>Thioflexithrix</taxon>
    </lineage>
</organism>
<keyword evidence="2" id="KW-0472">Membrane</keyword>
<feature type="transmembrane region" description="Helical" evidence="2">
    <location>
        <begin position="6"/>
        <end position="28"/>
    </location>
</feature>
<dbReference type="InterPro" id="IPR036737">
    <property type="entry name" value="OmpA-like_sf"/>
</dbReference>
<evidence type="ECO:0000313" key="4">
    <source>
        <dbReference type="Proteomes" id="UP000194798"/>
    </source>
</evidence>
<accession>A0A251XC76</accession>
<keyword evidence="4" id="KW-1185">Reference proteome</keyword>
<keyword evidence="2" id="KW-1133">Transmembrane helix</keyword>
<feature type="coiled-coil region" evidence="1">
    <location>
        <begin position="29"/>
        <end position="56"/>
    </location>
</feature>
<dbReference type="RefSeq" id="WP_086487244.1">
    <property type="nucleotide sequence ID" value="NZ_MSLT01000006.1"/>
</dbReference>
<name>A0A251XC76_9GAMM</name>
<comment type="caution">
    <text evidence="3">The sequence shown here is derived from an EMBL/GenBank/DDBJ whole genome shotgun (WGS) entry which is preliminary data.</text>
</comment>
<proteinExistence type="predicted"/>
<gene>
    <name evidence="3" type="ORF">TPSD3_03760</name>
</gene>
<dbReference type="Gene3D" id="3.30.1330.60">
    <property type="entry name" value="OmpA-like domain"/>
    <property type="match status" value="1"/>
</dbReference>
<evidence type="ECO:0008006" key="5">
    <source>
        <dbReference type="Google" id="ProtNLM"/>
    </source>
</evidence>